<feature type="compositionally biased region" description="Basic and acidic residues" evidence="1">
    <location>
        <begin position="28"/>
        <end position="37"/>
    </location>
</feature>
<name>A0ABN7B3H2_9HEMI</name>
<dbReference type="EMBL" id="AP028918">
    <property type="protein sequence ID" value="BES98952.1"/>
    <property type="molecule type" value="Genomic_DNA"/>
</dbReference>
<evidence type="ECO:0000256" key="1">
    <source>
        <dbReference type="SAM" id="MobiDB-lite"/>
    </source>
</evidence>
<evidence type="ECO:0000313" key="2">
    <source>
        <dbReference type="EMBL" id="BES98952.1"/>
    </source>
</evidence>
<keyword evidence="3" id="KW-1185">Reference proteome</keyword>
<feature type="compositionally biased region" description="Basic and acidic residues" evidence="1">
    <location>
        <begin position="1"/>
        <end position="21"/>
    </location>
</feature>
<reference evidence="2 3" key="1">
    <citation type="submission" date="2023-09" db="EMBL/GenBank/DDBJ databases">
        <title>Nesidiocoris tenuis whole genome shotgun sequence.</title>
        <authorList>
            <person name="Shibata T."/>
            <person name="Shimoda M."/>
            <person name="Kobayashi T."/>
            <person name="Uehara T."/>
        </authorList>
    </citation>
    <scope>NUCLEOTIDE SEQUENCE [LARGE SCALE GENOMIC DNA]</scope>
    <source>
        <strain evidence="2 3">Japan</strain>
    </source>
</reference>
<accession>A0ABN7B3H2</accession>
<evidence type="ECO:0000313" key="3">
    <source>
        <dbReference type="Proteomes" id="UP001307889"/>
    </source>
</evidence>
<organism evidence="2 3">
    <name type="scientific">Nesidiocoris tenuis</name>
    <dbReference type="NCBI Taxonomy" id="355587"/>
    <lineage>
        <taxon>Eukaryota</taxon>
        <taxon>Metazoa</taxon>
        <taxon>Ecdysozoa</taxon>
        <taxon>Arthropoda</taxon>
        <taxon>Hexapoda</taxon>
        <taxon>Insecta</taxon>
        <taxon>Pterygota</taxon>
        <taxon>Neoptera</taxon>
        <taxon>Paraneoptera</taxon>
        <taxon>Hemiptera</taxon>
        <taxon>Heteroptera</taxon>
        <taxon>Panheteroptera</taxon>
        <taxon>Cimicomorpha</taxon>
        <taxon>Miridae</taxon>
        <taxon>Dicyphina</taxon>
        <taxon>Nesidiocoris</taxon>
    </lineage>
</organism>
<feature type="region of interest" description="Disordered" evidence="1">
    <location>
        <begin position="83"/>
        <end position="112"/>
    </location>
</feature>
<feature type="region of interest" description="Disordered" evidence="1">
    <location>
        <begin position="1"/>
        <end position="60"/>
    </location>
</feature>
<gene>
    <name evidence="2" type="ORF">NTJ_11769</name>
</gene>
<proteinExistence type="predicted"/>
<feature type="compositionally biased region" description="Low complexity" evidence="1">
    <location>
        <begin position="95"/>
        <end position="109"/>
    </location>
</feature>
<dbReference type="Proteomes" id="UP001307889">
    <property type="component" value="Chromosome 10"/>
</dbReference>
<sequence length="137" mass="14872">MMDSAHYRTTETPRYSVEKVFDASQSHRRTDPTREEPTDPLPDPSGGSPPRKSLLSCPGPSILIIGPEDGICHGVPRGLPPARRFGGARPSSGWAVRAGGPAPRPATVPSHSLPTRDLIVSKRNGRCERSVCRKRKE</sequence>
<protein>
    <submittedName>
        <fullName evidence="2">Uncharacterized protein</fullName>
    </submittedName>
</protein>